<protein>
    <submittedName>
        <fullName evidence="3">Acyltransferase</fullName>
    </submittedName>
</protein>
<feature type="transmembrane region" description="Helical" evidence="1">
    <location>
        <begin position="237"/>
        <end position="257"/>
    </location>
</feature>
<dbReference type="Pfam" id="PF01757">
    <property type="entry name" value="Acyl_transf_3"/>
    <property type="match status" value="1"/>
</dbReference>
<gene>
    <name evidence="3" type="ORF">G5A70_03310</name>
</gene>
<sequence length="311" mass="34953">MKKEKVNDKSQNRYIAGIDGLRAIAVLMVFAYHLKLPIAKGGIIGVTIFFVISGFLITHILLTELENTDTVNLKNFWIRRIRRLFPAILTMVTCLIFASALFDRALFTKACSDLPSALLGYNNWWQIYNHVSYFENAGAPSPLTHFWSLAIEAQFYLVYPVLFKCISKHKNRKKVLTGITIAGAIVSLLLLGFLFNPSKDPSRCYYGTDTRAFSLRFGAVLALLVEKSQISEEKSKGMRDFAGILSVLVLIYMMSAVDGYSSFLYRGGQGMVSLLAVLVIYSLLNPCSILNKVLGFPILRWIGERSYGIFR</sequence>
<organism evidence="3 4">
    <name type="scientific">Blautia hansenii</name>
    <name type="common">Ruminococcus hansenii</name>
    <dbReference type="NCBI Taxonomy" id="1322"/>
    <lineage>
        <taxon>Bacteria</taxon>
        <taxon>Bacillati</taxon>
        <taxon>Bacillota</taxon>
        <taxon>Clostridia</taxon>
        <taxon>Lachnospirales</taxon>
        <taxon>Lachnospiraceae</taxon>
        <taxon>Blautia</taxon>
    </lineage>
</organism>
<feature type="transmembrane region" description="Helical" evidence="1">
    <location>
        <begin position="83"/>
        <end position="102"/>
    </location>
</feature>
<feature type="transmembrane region" description="Helical" evidence="1">
    <location>
        <begin position="12"/>
        <end position="32"/>
    </location>
</feature>
<evidence type="ECO:0000256" key="1">
    <source>
        <dbReference type="SAM" id="Phobius"/>
    </source>
</evidence>
<accession>A0ABX2I7J4</accession>
<dbReference type="GO" id="GO:0016746">
    <property type="term" value="F:acyltransferase activity"/>
    <property type="evidence" value="ECO:0007669"/>
    <property type="project" value="UniProtKB-KW"/>
</dbReference>
<keyword evidence="1" id="KW-1133">Transmembrane helix</keyword>
<dbReference type="PANTHER" id="PTHR23028">
    <property type="entry name" value="ACETYLTRANSFERASE"/>
    <property type="match status" value="1"/>
</dbReference>
<evidence type="ECO:0000313" key="4">
    <source>
        <dbReference type="Proteomes" id="UP000822142"/>
    </source>
</evidence>
<evidence type="ECO:0000259" key="2">
    <source>
        <dbReference type="Pfam" id="PF01757"/>
    </source>
</evidence>
<dbReference type="RefSeq" id="WP_173747993.1">
    <property type="nucleotide sequence ID" value="NZ_JAAITA010000002.1"/>
</dbReference>
<keyword evidence="1" id="KW-0472">Membrane</keyword>
<name>A0ABX2I7J4_BLAHA</name>
<dbReference type="EMBL" id="JAAITA010000002">
    <property type="protein sequence ID" value="NSJ85236.1"/>
    <property type="molecule type" value="Genomic_DNA"/>
</dbReference>
<keyword evidence="1" id="KW-0812">Transmembrane</keyword>
<keyword evidence="3" id="KW-0808">Transferase</keyword>
<keyword evidence="4" id="KW-1185">Reference proteome</keyword>
<keyword evidence="3" id="KW-0012">Acyltransferase</keyword>
<reference evidence="3 4" key="1">
    <citation type="journal article" date="2020" name="Cell Host Microbe">
        <title>Functional and Genomic Variation between Human-Derived Isolates of Lachnospiraceae Reveals Inter- and Intra-Species Diversity.</title>
        <authorList>
            <person name="Sorbara M.T."/>
            <person name="Littmann E.R."/>
            <person name="Fontana E."/>
            <person name="Moody T.U."/>
            <person name="Kohout C.E."/>
            <person name="Gjonbalaj M."/>
            <person name="Eaton V."/>
            <person name="Seok R."/>
            <person name="Leiner I.M."/>
            <person name="Pamer E.G."/>
        </authorList>
    </citation>
    <scope>NUCLEOTIDE SEQUENCE [LARGE SCALE GENOMIC DNA]</scope>
    <source>
        <strain evidence="3 4">MSK.15.26</strain>
    </source>
</reference>
<feature type="transmembrane region" description="Helical" evidence="1">
    <location>
        <begin position="175"/>
        <end position="194"/>
    </location>
</feature>
<feature type="transmembrane region" description="Helical" evidence="1">
    <location>
        <begin position="38"/>
        <end position="62"/>
    </location>
</feature>
<evidence type="ECO:0000313" key="3">
    <source>
        <dbReference type="EMBL" id="NSJ85236.1"/>
    </source>
</evidence>
<dbReference type="InterPro" id="IPR002656">
    <property type="entry name" value="Acyl_transf_3_dom"/>
</dbReference>
<dbReference type="Proteomes" id="UP000822142">
    <property type="component" value="Unassembled WGS sequence"/>
</dbReference>
<feature type="transmembrane region" description="Helical" evidence="1">
    <location>
        <begin position="145"/>
        <end position="163"/>
    </location>
</feature>
<dbReference type="PANTHER" id="PTHR23028:SF53">
    <property type="entry name" value="ACYL_TRANSF_3 DOMAIN-CONTAINING PROTEIN"/>
    <property type="match status" value="1"/>
</dbReference>
<feature type="domain" description="Acyltransferase 3" evidence="2">
    <location>
        <begin position="16"/>
        <end position="310"/>
    </location>
</feature>
<proteinExistence type="predicted"/>
<dbReference type="InterPro" id="IPR050879">
    <property type="entry name" value="Acyltransferase_3"/>
</dbReference>
<comment type="caution">
    <text evidence="3">The sequence shown here is derived from an EMBL/GenBank/DDBJ whole genome shotgun (WGS) entry which is preliminary data.</text>
</comment>